<dbReference type="GeneID" id="93581057"/>
<dbReference type="RefSeq" id="XP_067485407.1">
    <property type="nucleotide sequence ID" value="XM_067628569.1"/>
</dbReference>
<protein>
    <submittedName>
        <fullName evidence="2">Uncharacterized protein</fullName>
    </submittedName>
</protein>
<proteinExistence type="predicted"/>
<organism evidence="2 3">
    <name type="scientific">Aspergillus brasiliensis (strain CBS 101740 / IMI 381727 / IBT 21946)</name>
    <dbReference type="NCBI Taxonomy" id="767769"/>
    <lineage>
        <taxon>Eukaryota</taxon>
        <taxon>Fungi</taxon>
        <taxon>Dikarya</taxon>
        <taxon>Ascomycota</taxon>
        <taxon>Pezizomycotina</taxon>
        <taxon>Eurotiomycetes</taxon>
        <taxon>Eurotiomycetidae</taxon>
        <taxon>Eurotiales</taxon>
        <taxon>Aspergillaceae</taxon>
        <taxon>Aspergillus</taxon>
        <taxon>Aspergillus subgen. Circumdati</taxon>
    </lineage>
</organism>
<accession>A0A1L9V2L7</accession>
<reference evidence="3" key="1">
    <citation type="journal article" date="2017" name="Genome Biol.">
        <title>Comparative genomics reveals high biological diversity and specific adaptations in the industrially and medically important fungal genus Aspergillus.</title>
        <authorList>
            <person name="de Vries R.P."/>
            <person name="Riley R."/>
            <person name="Wiebenga A."/>
            <person name="Aguilar-Osorio G."/>
            <person name="Amillis S."/>
            <person name="Uchima C.A."/>
            <person name="Anderluh G."/>
            <person name="Asadollahi M."/>
            <person name="Askin M."/>
            <person name="Barry K."/>
            <person name="Battaglia E."/>
            <person name="Bayram O."/>
            <person name="Benocci T."/>
            <person name="Braus-Stromeyer S.A."/>
            <person name="Caldana C."/>
            <person name="Canovas D."/>
            <person name="Cerqueira G.C."/>
            <person name="Chen F."/>
            <person name="Chen W."/>
            <person name="Choi C."/>
            <person name="Clum A."/>
            <person name="Dos Santos R.A."/>
            <person name="Damasio A.R."/>
            <person name="Diallinas G."/>
            <person name="Emri T."/>
            <person name="Fekete E."/>
            <person name="Flipphi M."/>
            <person name="Freyberg S."/>
            <person name="Gallo A."/>
            <person name="Gournas C."/>
            <person name="Habgood R."/>
            <person name="Hainaut M."/>
            <person name="Harispe M.L."/>
            <person name="Henrissat B."/>
            <person name="Hilden K.S."/>
            <person name="Hope R."/>
            <person name="Hossain A."/>
            <person name="Karabika E."/>
            <person name="Karaffa L."/>
            <person name="Karanyi Z."/>
            <person name="Krasevec N."/>
            <person name="Kuo A."/>
            <person name="Kusch H."/>
            <person name="LaButti K."/>
            <person name="Lagendijk E.L."/>
            <person name="Lapidus A."/>
            <person name="Levasseur A."/>
            <person name="Lindquist E."/>
            <person name="Lipzen A."/>
            <person name="Logrieco A.F."/>
            <person name="MacCabe A."/>
            <person name="Maekelae M.R."/>
            <person name="Malavazi I."/>
            <person name="Melin P."/>
            <person name="Meyer V."/>
            <person name="Mielnichuk N."/>
            <person name="Miskei M."/>
            <person name="Molnar A.P."/>
            <person name="Mule G."/>
            <person name="Ngan C.Y."/>
            <person name="Orejas M."/>
            <person name="Orosz E."/>
            <person name="Ouedraogo J.P."/>
            <person name="Overkamp K.M."/>
            <person name="Park H.-S."/>
            <person name="Perrone G."/>
            <person name="Piumi F."/>
            <person name="Punt P.J."/>
            <person name="Ram A.F."/>
            <person name="Ramon A."/>
            <person name="Rauscher S."/>
            <person name="Record E."/>
            <person name="Riano-Pachon D.M."/>
            <person name="Robert V."/>
            <person name="Roehrig J."/>
            <person name="Ruller R."/>
            <person name="Salamov A."/>
            <person name="Salih N.S."/>
            <person name="Samson R.A."/>
            <person name="Sandor E."/>
            <person name="Sanguinetti M."/>
            <person name="Schuetze T."/>
            <person name="Sepcic K."/>
            <person name="Shelest E."/>
            <person name="Sherlock G."/>
            <person name="Sophianopoulou V."/>
            <person name="Squina F.M."/>
            <person name="Sun H."/>
            <person name="Susca A."/>
            <person name="Todd R.B."/>
            <person name="Tsang A."/>
            <person name="Unkles S.E."/>
            <person name="van de Wiele N."/>
            <person name="van Rossen-Uffink D."/>
            <person name="Oliveira J.V."/>
            <person name="Vesth T.C."/>
            <person name="Visser J."/>
            <person name="Yu J.-H."/>
            <person name="Zhou M."/>
            <person name="Andersen M.R."/>
            <person name="Archer D.B."/>
            <person name="Baker S.E."/>
            <person name="Benoit I."/>
            <person name="Brakhage A.A."/>
            <person name="Braus G.H."/>
            <person name="Fischer R."/>
            <person name="Frisvad J.C."/>
            <person name="Goldman G.H."/>
            <person name="Houbraken J."/>
            <person name="Oakley B."/>
            <person name="Pocsi I."/>
            <person name="Scazzocchio C."/>
            <person name="Seiboth B."/>
            <person name="vanKuyk P.A."/>
            <person name="Wortman J."/>
            <person name="Dyer P.S."/>
            <person name="Grigoriev I.V."/>
        </authorList>
    </citation>
    <scope>NUCLEOTIDE SEQUENCE [LARGE SCALE GENOMIC DNA]</scope>
    <source>
        <strain evidence="3">CBS 101740 / IMI 381727 / IBT 21946</strain>
    </source>
</reference>
<evidence type="ECO:0000313" key="3">
    <source>
        <dbReference type="Proteomes" id="UP000184499"/>
    </source>
</evidence>
<dbReference type="EMBL" id="KV878679">
    <property type="protein sequence ID" value="OJJ78160.1"/>
    <property type="molecule type" value="Genomic_DNA"/>
</dbReference>
<feature type="compositionally biased region" description="Basic and acidic residues" evidence="1">
    <location>
        <begin position="277"/>
        <end position="299"/>
    </location>
</feature>
<dbReference type="VEuPathDB" id="FungiDB:ASPBRDRAFT_656445"/>
<keyword evidence="3" id="KW-1185">Reference proteome</keyword>
<dbReference type="Proteomes" id="UP000184499">
    <property type="component" value="Unassembled WGS sequence"/>
</dbReference>
<gene>
    <name evidence="2" type="ORF">ASPBRDRAFT_656445</name>
</gene>
<name>A0A1L9V2L7_ASPBC</name>
<sequence length="299" mass="34573">MATEPIQCINITKHSALHMYYTTVTAWRPIITIERTNNTLKVSTTFQLHVSARQRSRGADTYPRYLKEITLSYVDDPRYFAEKLPEYSHDCRAFAVSTERKTSTQVTGDLKGNANPSGDISLKLSWDKSILVERPVDSNSAQWCVTVTRNQPEGMDPREFIKQPFRFGIVTKVREKRTGIRAVGRYLFHNRRHKKLRPPDEGMFDITIPESQVERELPTGDTAKLKDVLSETQMYFEAKQLPIPLRLPDVAEPQRQLRIQAANDFLVPPQASEDADGSPRIRRIEWHSHEDQHSEEERR</sequence>
<evidence type="ECO:0000256" key="1">
    <source>
        <dbReference type="SAM" id="MobiDB-lite"/>
    </source>
</evidence>
<feature type="region of interest" description="Disordered" evidence="1">
    <location>
        <begin position="261"/>
        <end position="299"/>
    </location>
</feature>
<dbReference type="AlphaFoldDB" id="A0A1L9V2L7"/>
<evidence type="ECO:0000313" key="2">
    <source>
        <dbReference type="EMBL" id="OJJ78160.1"/>
    </source>
</evidence>